<protein>
    <recommendedName>
        <fullName evidence="1">PCI domain-containing protein</fullName>
    </recommendedName>
</protein>
<name>A0A835N7G0_9ROSI</name>
<sequence length="603" mass="67331">MDIEQKQAELIDHFVNQASTLKASALWPLIVEATSHPSLFAFSEILSVPTVSELQGTENSLYLDVLRLFAHGTWTDYKNNAGCLPQLVPDQVLKLKQLTVLTLAEVSKVLPYDQLMQELDVSNVRELEDFLINECMYAGIVRGKLDQQRRCFEVQFAAGRDLRPGQLGNMLQTLSNWLATSDNLLVSIQEKIKWADSMSEVDKKHRKDVEDRVEEVKKSLSLKADIDFRGHEEIYSEPSGVMDYEEDRSRPKSLGDGIQCLEDIDIDHGTQWIFVGAAESFIKPDVALQFEVPLAPGSTSYCRVAASLCLSTASRTLSVPSANAIFFNGDRVEGTKNPVIERLSDLQKIAQILVSKYGGCVNAYVIEAPVFNGPFAVYKDFIPSVNRYGEPKSYNPVGFPASNSTVSVLLNCLKEAKKVIPRREQESSADSVSFNQPKTYILGFSKGGTVLNQLVTELGSLEVKSQVKPQPPSGEFSSVQEDIQIIPTTKESLLNSISEIHYVDVGLNSAGAYTTNHDVIERISQRLMQGAPGIRFVLHGTPRQWCDSSRVLIREEKDRLVHLLESESRRSGGKLQVCEKFYFGDRPPNLQMHFEIIEDMDVC</sequence>
<dbReference type="OrthoDB" id="419333at2759"/>
<comment type="caution">
    <text evidence="2">The sequence shown here is derived from an EMBL/GenBank/DDBJ whole genome shotgun (WGS) entry which is preliminary data.</text>
</comment>
<dbReference type="AlphaFoldDB" id="A0A835N7G0"/>
<proteinExistence type="predicted"/>
<dbReference type="InterPro" id="IPR000717">
    <property type="entry name" value="PCI_dom"/>
</dbReference>
<dbReference type="Proteomes" id="UP000657918">
    <property type="component" value="Unassembled WGS sequence"/>
</dbReference>
<dbReference type="EMBL" id="JADGMS010000002">
    <property type="protein sequence ID" value="KAF9687650.1"/>
    <property type="molecule type" value="Genomic_DNA"/>
</dbReference>
<feature type="domain" description="PCI" evidence="1">
    <location>
        <begin position="1"/>
        <end position="159"/>
    </location>
</feature>
<dbReference type="Pfam" id="PF01399">
    <property type="entry name" value="PCI"/>
    <property type="match status" value="1"/>
</dbReference>
<accession>A0A835N7G0</accession>
<organism evidence="2 3">
    <name type="scientific">Salix dunnii</name>
    <dbReference type="NCBI Taxonomy" id="1413687"/>
    <lineage>
        <taxon>Eukaryota</taxon>
        <taxon>Viridiplantae</taxon>
        <taxon>Streptophyta</taxon>
        <taxon>Embryophyta</taxon>
        <taxon>Tracheophyta</taxon>
        <taxon>Spermatophyta</taxon>
        <taxon>Magnoliopsida</taxon>
        <taxon>eudicotyledons</taxon>
        <taxon>Gunneridae</taxon>
        <taxon>Pentapetalae</taxon>
        <taxon>rosids</taxon>
        <taxon>fabids</taxon>
        <taxon>Malpighiales</taxon>
        <taxon>Salicaceae</taxon>
        <taxon>Saliceae</taxon>
        <taxon>Salix</taxon>
    </lineage>
</organism>
<evidence type="ECO:0000259" key="1">
    <source>
        <dbReference type="PROSITE" id="PS50250"/>
    </source>
</evidence>
<dbReference type="PANTHER" id="PTHR31296">
    <property type="entry name" value="UPF0565 PROTEIN C2ORF69"/>
    <property type="match status" value="1"/>
</dbReference>
<dbReference type="GO" id="GO:0005739">
    <property type="term" value="C:mitochondrion"/>
    <property type="evidence" value="ECO:0007669"/>
    <property type="project" value="TreeGrafter"/>
</dbReference>
<gene>
    <name evidence="2" type="ORF">SADUNF_Sadunf02G0115200</name>
</gene>
<evidence type="ECO:0000313" key="2">
    <source>
        <dbReference type="EMBL" id="KAF9687650.1"/>
    </source>
</evidence>
<dbReference type="Pfam" id="PF10561">
    <property type="entry name" value="C2orf69"/>
    <property type="match status" value="1"/>
</dbReference>
<dbReference type="PANTHER" id="PTHR31296:SF1">
    <property type="entry name" value="MITOCHONDRIAL PROTEIN C2ORF69"/>
    <property type="match status" value="1"/>
</dbReference>
<dbReference type="SMART" id="SM00088">
    <property type="entry name" value="PINT"/>
    <property type="match status" value="1"/>
</dbReference>
<keyword evidence="3" id="KW-1185">Reference proteome</keyword>
<evidence type="ECO:0000313" key="3">
    <source>
        <dbReference type="Proteomes" id="UP000657918"/>
    </source>
</evidence>
<dbReference type="InterPro" id="IPR018881">
    <property type="entry name" value="C2orf69_mit"/>
</dbReference>
<reference evidence="2 3" key="1">
    <citation type="submission" date="2020-10" db="EMBL/GenBank/DDBJ databases">
        <title>Plant Genome Project.</title>
        <authorList>
            <person name="Zhang R.-G."/>
        </authorList>
    </citation>
    <scope>NUCLEOTIDE SEQUENCE [LARGE SCALE GENOMIC DNA]</scope>
    <source>
        <strain evidence="2">FAFU-HL-1</strain>
        <tissue evidence="2">Leaf</tissue>
    </source>
</reference>
<dbReference type="PROSITE" id="PS50250">
    <property type="entry name" value="PCI"/>
    <property type="match status" value="1"/>
</dbReference>